<organism evidence="2 3">
    <name type="scientific">Pelomonas candidula</name>
    <dbReference type="NCBI Taxonomy" id="3299025"/>
    <lineage>
        <taxon>Bacteria</taxon>
        <taxon>Pseudomonadati</taxon>
        <taxon>Pseudomonadota</taxon>
        <taxon>Betaproteobacteria</taxon>
        <taxon>Burkholderiales</taxon>
        <taxon>Sphaerotilaceae</taxon>
        <taxon>Roseateles</taxon>
    </lineage>
</organism>
<dbReference type="Proteomes" id="UP001606134">
    <property type="component" value="Unassembled WGS sequence"/>
</dbReference>
<evidence type="ECO:0000313" key="2">
    <source>
        <dbReference type="EMBL" id="MFG6489829.1"/>
    </source>
</evidence>
<sequence>MKLRSTLIALACIASVGAAHALTPAQVVAARADGSLKEVRLAGASALRLLIGAYIQSDLADPTTFDVFFDSAAGSNYRAYSFKTKVAIGSWPVGTPVVIYKRDAGGSAQGVTPLLNGGDATQTHMLIDASCTTGAGPSPATDIQSAGFLCGNTVAALADAGFADVEPALLQANINGGTGLDTSGLDAAGFVQNIFAVGVNKKLYLALQKAQGLVAPSATTIDESAAAQPSIPKTFIAGALTGQLLGSSSNKKGWNLLIPASVDANVNSKRINVCRRTPGSGTQAASNLYFANNPCGGSTNAFSVTAGTTTASLAVTGSLTTLQNSSTGAVQTCLKTVDNLVDAAGDGYAFGVMGRENNPLPSVNGVTQDLQYRFVKLSGATPSRAGLIAGDYDFAVEASMQWPKAGAANAPSANVLALLTKMRAEMGKASILQGLDTDLQQGLAALPSTVSGAWSDLDATTKSYTSHTGRISANSCAFVRMSK</sequence>
<comment type="caution">
    <text evidence="2">The sequence shown here is derived from an EMBL/GenBank/DDBJ whole genome shotgun (WGS) entry which is preliminary data.</text>
</comment>
<proteinExistence type="predicted"/>
<evidence type="ECO:0000313" key="3">
    <source>
        <dbReference type="Proteomes" id="UP001606134"/>
    </source>
</evidence>
<feature type="chain" id="PRO_5045537915" evidence="1">
    <location>
        <begin position="22"/>
        <end position="483"/>
    </location>
</feature>
<accession>A0ABW7HIS7</accession>
<keyword evidence="1" id="KW-0732">Signal</keyword>
<evidence type="ECO:0000256" key="1">
    <source>
        <dbReference type="SAM" id="SignalP"/>
    </source>
</evidence>
<name>A0ABW7HIS7_9BURK</name>
<dbReference type="EMBL" id="JBIGIC010000015">
    <property type="protein sequence ID" value="MFG6489829.1"/>
    <property type="molecule type" value="Genomic_DNA"/>
</dbReference>
<gene>
    <name evidence="2" type="ORF">ACG04R_24345</name>
</gene>
<feature type="signal peptide" evidence="1">
    <location>
        <begin position="1"/>
        <end position="21"/>
    </location>
</feature>
<reference evidence="2 3" key="1">
    <citation type="submission" date="2024-08" db="EMBL/GenBank/DDBJ databases">
        <authorList>
            <person name="Lu H."/>
        </authorList>
    </citation>
    <scope>NUCLEOTIDE SEQUENCE [LARGE SCALE GENOMIC DNA]</scope>
    <source>
        <strain evidence="2 3">BYS78W</strain>
    </source>
</reference>
<dbReference type="RefSeq" id="WP_394416306.1">
    <property type="nucleotide sequence ID" value="NZ_JBIGIC010000015.1"/>
</dbReference>
<keyword evidence="3" id="KW-1185">Reference proteome</keyword>
<protein>
    <submittedName>
        <fullName evidence="2">Uncharacterized protein</fullName>
    </submittedName>
</protein>